<organism evidence="4 5">
    <name type="scientific">Desulfopila aestuarii DSM 18488</name>
    <dbReference type="NCBI Taxonomy" id="1121416"/>
    <lineage>
        <taxon>Bacteria</taxon>
        <taxon>Pseudomonadati</taxon>
        <taxon>Thermodesulfobacteriota</taxon>
        <taxon>Desulfobulbia</taxon>
        <taxon>Desulfobulbales</taxon>
        <taxon>Desulfocapsaceae</taxon>
        <taxon>Desulfopila</taxon>
    </lineage>
</organism>
<dbReference type="STRING" id="1121416.SAMN02745220_05048"/>
<evidence type="ECO:0000313" key="5">
    <source>
        <dbReference type="Proteomes" id="UP000184603"/>
    </source>
</evidence>
<dbReference type="EMBL" id="FRFE01000051">
    <property type="protein sequence ID" value="SHO53295.1"/>
    <property type="molecule type" value="Genomic_DNA"/>
</dbReference>
<evidence type="ECO:0000256" key="1">
    <source>
        <dbReference type="ARBA" id="ARBA00022729"/>
    </source>
</evidence>
<gene>
    <name evidence="4" type="ORF">SAMN02745220_05048</name>
</gene>
<dbReference type="Gene3D" id="2.50.20.10">
    <property type="entry name" value="Lipoprotein localisation LolA/LolB/LppX"/>
    <property type="match status" value="1"/>
</dbReference>
<feature type="chain" id="PRO_5012816855" description="Outer membrane lipoprotein-sorting protein" evidence="3">
    <location>
        <begin position="28"/>
        <end position="296"/>
    </location>
</feature>
<keyword evidence="1 3" id="KW-0732">Signal</keyword>
<keyword evidence="5" id="KW-1185">Reference proteome</keyword>
<proteinExistence type="predicted"/>
<name>A0A1M7YL36_9BACT</name>
<evidence type="ECO:0000313" key="4">
    <source>
        <dbReference type="EMBL" id="SHO53295.1"/>
    </source>
</evidence>
<reference evidence="4 5" key="1">
    <citation type="submission" date="2016-12" db="EMBL/GenBank/DDBJ databases">
        <authorList>
            <person name="Song W.-J."/>
            <person name="Kurnit D.M."/>
        </authorList>
    </citation>
    <scope>NUCLEOTIDE SEQUENCE [LARGE SCALE GENOMIC DNA]</scope>
    <source>
        <strain evidence="4 5">DSM 18488</strain>
    </source>
</reference>
<protein>
    <recommendedName>
        <fullName evidence="6">Outer membrane lipoprotein-sorting protein</fullName>
    </recommendedName>
</protein>
<feature type="compositionally biased region" description="Polar residues" evidence="2">
    <location>
        <begin position="280"/>
        <end position="296"/>
    </location>
</feature>
<sequence length="296" mass="32102">MKNVCEYFRVLLLVFPLLAFLFASGNATETKTGTPAAKSPEATSEETPPQVKMGLEPKAVEILKAACDRLAAAKTMSFTAVVSYENPSLLGTPLVYATKSEVTLQRPDKLRVITPGDGPATEFYYDGKMMAAYAPAENLLAIAEAPPTIDAALKEAYDLAAIYYPFTDVIVTDPYTDIADGLILAFYIGQSNVIGGTTTDIVAYANDDVFVQIWIGTEDKLPRMLRAVYSNDPAGLRHQMELSEWQLDSVVPEKAFIPANTDTARPIDFVHPNAPFPPGTQHQKASDASQSQGKSK</sequence>
<evidence type="ECO:0000256" key="3">
    <source>
        <dbReference type="SAM" id="SignalP"/>
    </source>
</evidence>
<evidence type="ECO:0000256" key="2">
    <source>
        <dbReference type="SAM" id="MobiDB-lite"/>
    </source>
</evidence>
<feature type="signal peptide" evidence="3">
    <location>
        <begin position="1"/>
        <end position="27"/>
    </location>
</feature>
<dbReference type="InterPro" id="IPR029046">
    <property type="entry name" value="LolA/LolB/LppX"/>
</dbReference>
<dbReference type="InterPro" id="IPR019207">
    <property type="entry name" value="DUF2092"/>
</dbReference>
<evidence type="ECO:0008006" key="6">
    <source>
        <dbReference type="Google" id="ProtNLM"/>
    </source>
</evidence>
<dbReference type="RefSeq" id="WP_073616876.1">
    <property type="nucleotide sequence ID" value="NZ_FRFE01000051.1"/>
</dbReference>
<dbReference type="AlphaFoldDB" id="A0A1M7YL36"/>
<feature type="region of interest" description="Disordered" evidence="2">
    <location>
        <begin position="267"/>
        <end position="296"/>
    </location>
</feature>
<dbReference type="Pfam" id="PF09865">
    <property type="entry name" value="DUF2092"/>
    <property type="match status" value="1"/>
</dbReference>
<feature type="region of interest" description="Disordered" evidence="2">
    <location>
        <begin position="29"/>
        <end position="50"/>
    </location>
</feature>
<dbReference type="SUPFAM" id="SSF89392">
    <property type="entry name" value="Prokaryotic lipoproteins and lipoprotein localization factors"/>
    <property type="match status" value="1"/>
</dbReference>
<accession>A0A1M7YL36</accession>
<dbReference type="Proteomes" id="UP000184603">
    <property type="component" value="Unassembled WGS sequence"/>
</dbReference>
<dbReference type="OrthoDB" id="116979at2"/>